<proteinExistence type="predicted"/>
<dbReference type="EMBL" id="QQXL01000001">
    <property type="protein sequence ID" value="RKW71940.1"/>
    <property type="molecule type" value="Genomic_DNA"/>
</dbReference>
<name>A0A496PN16_9MICC</name>
<feature type="domain" description="N-acetyltransferase" evidence="1">
    <location>
        <begin position="12"/>
        <end position="168"/>
    </location>
</feature>
<evidence type="ECO:0000259" key="1">
    <source>
        <dbReference type="Pfam" id="PF13302"/>
    </source>
</evidence>
<organism evidence="2 3">
    <name type="scientific">Galactobacter caseinivorans</name>
    <dbReference type="NCBI Taxonomy" id="2676123"/>
    <lineage>
        <taxon>Bacteria</taxon>
        <taxon>Bacillati</taxon>
        <taxon>Actinomycetota</taxon>
        <taxon>Actinomycetes</taxon>
        <taxon>Micrococcales</taxon>
        <taxon>Micrococcaceae</taxon>
        <taxon>Galactobacter</taxon>
    </lineage>
</organism>
<dbReference type="GO" id="GO:0016747">
    <property type="term" value="F:acyltransferase activity, transferring groups other than amino-acyl groups"/>
    <property type="evidence" value="ECO:0007669"/>
    <property type="project" value="InterPro"/>
</dbReference>
<evidence type="ECO:0000313" key="2">
    <source>
        <dbReference type="EMBL" id="RKW71940.1"/>
    </source>
</evidence>
<dbReference type="InterPro" id="IPR000182">
    <property type="entry name" value="GNAT_dom"/>
</dbReference>
<dbReference type="Gene3D" id="3.40.630.30">
    <property type="match status" value="1"/>
</dbReference>
<sequence>MPLFGLELRTPRLVLRPVWDEDINGLTDAAVAGIHPADEMPFAFPWTRDARPALLAGTAKTIWRERGWRAPHDWSVSFAVRRIDDGDTTPWWEMPVIGRQDVTAKDFNILRSVGTGSWLTSSEQGKRLGKEMRLAVLLWAFDHLGATEGTSSAYNWNAKSMGVSLGVGYSTNGERRVIVEGRMEPETLLRVTPDSLMRPEWTLQTQGDQAGIRAELGILPPDGA</sequence>
<evidence type="ECO:0000313" key="3">
    <source>
        <dbReference type="Proteomes" id="UP000273119"/>
    </source>
</evidence>
<reference evidence="2 3" key="1">
    <citation type="submission" date="2018-07" db="EMBL/GenBank/DDBJ databases">
        <title>Arthrobacter sp. nov., isolated from raw cow's milk with high bacterial count.</title>
        <authorList>
            <person name="Hahne J."/>
            <person name="Isele D."/>
            <person name="Lipski A."/>
        </authorList>
    </citation>
    <scope>NUCLEOTIDE SEQUENCE [LARGE SCALE GENOMIC DNA]</scope>
    <source>
        <strain evidence="2 3">JZ R-183</strain>
    </source>
</reference>
<keyword evidence="3" id="KW-1185">Reference proteome</keyword>
<dbReference type="AlphaFoldDB" id="A0A496PN16"/>
<comment type="caution">
    <text evidence="2">The sequence shown here is derived from an EMBL/GenBank/DDBJ whole genome shotgun (WGS) entry which is preliminary data.</text>
</comment>
<keyword evidence="2" id="KW-0808">Transferase</keyword>
<dbReference type="Proteomes" id="UP000273119">
    <property type="component" value="Unassembled WGS sequence"/>
</dbReference>
<protein>
    <submittedName>
        <fullName evidence="2">N-acetyltransferase</fullName>
    </submittedName>
</protein>
<dbReference type="InterPro" id="IPR016181">
    <property type="entry name" value="Acyl_CoA_acyltransferase"/>
</dbReference>
<dbReference type="SUPFAM" id="SSF55729">
    <property type="entry name" value="Acyl-CoA N-acyltransferases (Nat)"/>
    <property type="match status" value="1"/>
</dbReference>
<gene>
    <name evidence="2" type="ORF">DWQ67_00450</name>
</gene>
<dbReference type="Pfam" id="PF13302">
    <property type="entry name" value="Acetyltransf_3"/>
    <property type="match status" value="1"/>
</dbReference>
<accession>A0A496PN16</accession>